<comment type="similarity">
    <text evidence="2">Belongs to the peptidase A1 family.</text>
</comment>
<keyword evidence="3" id="KW-0964">Secreted</keyword>
<dbReference type="Pfam" id="PF00026">
    <property type="entry name" value="Asp"/>
    <property type="match status" value="1"/>
</dbReference>
<evidence type="ECO:0000256" key="7">
    <source>
        <dbReference type="SAM" id="SignalP"/>
    </source>
</evidence>
<dbReference type="Proteomes" id="UP000694544">
    <property type="component" value="Unplaced"/>
</dbReference>
<evidence type="ECO:0000256" key="2">
    <source>
        <dbReference type="ARBA" id="ARBA00007447"/>
    </source>
</evidence>
<dbReference type="InterPro" id="IPR012848">
    <property type="entry name" value="Aspartic_peptidase_N"/>
</dbReference>
<evidence type="ECO:0000259" key="8">
    <source>
        <dbReference type="PROSITE" id="PS51767"/>
    </source>
</evidence>
<feature type="disulfide bond" evidence="6">
    <location>
        <begin position="102"/>
        <end position="107"/>
    </location>
</feature>
<evidence type="ECO:0000256" key="6">
    <source>
        <dbReference type="PIRSR" id="PIRSR601461-2"/>
    </source>
</evidence>
<dbReference type="Pfam" id="PF07966">
    <property type="entry name" value="A1_Propeptide"/>
    <property type="match status" value="1"/>
</dbReference>
<reference evidence="9" key="2">
    <citation type="submission" date="2025-09" db="UniProtKB">
        <authorList>
            <consortium name="Ensembl"/>
        </authorList>
    </citation>
    <scope>IDENTIFICATION</scope>
</reference>
<dbReference type="GO" id="GO:0004190">
    <property type="term" value="F:aspartic-type endopeptidase activity"/>
    <property type="evidence" value="ECO:0007669"/>
    <property type="project" value="InterPro"/>
</dbReference>
<dbReference type="Gene3D" id="2.40.70.10">
    <property type="entry name" value="Acid Proteases"/>
    <property type="match status" value="2"/>
</dbReference>
<keyword evidence="10" id="KW-1185">Reference proteome</keyword>
<dbReference type="Ensembl" id="ENSMMST00000021401.1">
    <property type="protein sequence ID" value="ENSMMSP00000019387.1"/>
    <property type="gene ID" value="ENSMMSG00000014647.1"/>
</dbReference>
<dbReference type="InterPro" id="IPR021109">
    <property type="entry name" value="Peptidase_aspartic_dom_sf"/>
</dbReference>
<dbReference type="GeneTree" id="ENSGT00940000153747"/>
<dbReference type="InterPro" id="IPR001461">
    <property type="entry name" value="Aspartic_peptidase_A1"/>
</dbReference>
<evidence type="ECO:0000256" key="4">
    <source>
        <dbReference type="ARBA" id="ARBA00022729"/>
    </source>
</evidence>
<dbReference type="InterPro" id="IPR001969">
    <property type="entry name" value="Aspartic_peptidase_AS"/>
</dbReference>
<dbReference type="GO" id="GO:0006508">
    <property type="term" value="P:proteolysis"/>
    <property type="evidence" value="ECO:0007669"/>
    <property type="project" value="InterPro"/>
</dbReference>
<reference evidence="9" key="1">
    <citation type="submission" date="2025-08" db="UniProtKB">
        <authorList>
            <consortium name="Ensembl"/>
        </authorList>
    </citation>
    <scope>IDENTIFICATION</scope>
</reference>
<dbReference type="AlphaFoldDB" id="A0A8C6DPS6"/>
<evidence type="ECO:0000256" key="1">
    <source>
        <dbReference type="ARBA" id="ARBA00004239"/>
    </source>
</evidence>
<dbReference type="PANTHER" id="PTHR47966:SF49">
    <property type="entry name" value="PEPSIN A-5"/>
    <property type="match status" value="1"/>
</dbReference>
<dbReference type="InterPro" id="IPR033121">
    <property type="entry name" value="PEPTIDASE_A1"/>
</dbReference>
<sequence>MKWLVLLGLVAFSECIVKIPLRRVKTMRKALSEKNMLNSFLKEHAYRVSQISSRSSNLTIHPLRNIMNMLYVGNITIGTPPQEFQVIFDTGSSDLWVPSIFCNSPACYTYAIFNHLKSSTFRPTRRILTIKYSSGWIKGAVAYDTVRVTV</sequence>
<evidence type="ECO:0000313" key="9">
    <source>
        <dbReference type="Ensembl" id="ENSMMSP00000019387.1"/>
    </source>
</evidence>
<dbReference type="PROSITE" id="PS51767">
    <property type="entry name" value="PEPTIDASE_A1"/>
    <property type="match status" value="1"/>
</dbReference>
<dbReference type="PROSITE" id="PS00141">
    <property type="entry name" value="ASP_PROTEASE"/>
    <property type="match status" value="1"/>
</dbReference>
<evidence type="ECO:0000313" key="10">
    <source>
        <dbReference type="Proteomes" id="UP000694544"/>
    </source>
</evidence>
<feature type="chain" id="PRO_5034044666" description="Peptidase A1 domain-containing protein" evidence="7">
    <location>
        <begin position="16"/>
        <end position="150"/>
    </location>
</feature>
<dbReference type="SUPFAM" id="SSF50630">
    <property type="entry name" value="Acid proteases"/>
    <property type="match status" value="1"/>
</dbReference>
<feature type="domain" description="Peptidase A1" evidence="8">
    <location>
        <begin position="71"/>
        <end position="150"/>
    </location>
</feature>
<dbReference type="Gene3D" id="6.10.140.60">
    <property type="match status" value="1"/>
</dbReference>
<keyword evidence="5 6" id="KW-1015">Disulfide bond</keyword>
<organism evidence="9 10">
    <name type="scientific">Moschus moschiferus</name>
    <name type="common">Siberian musk deer</name>
    <name type="synonym">Moschus sibiricus</name>
    <dbReference type="NCBI Taxonomy" id="68415"/>
    <lineage>
        <taxon>Eukaryota</taxon>
        <taxon>Metazoa</taxon>
        <taxon>Chordata</taxon>
        <taxon>Craniata</taxon>
        <taxon>Vertebrata</taxon>
        <taxon>Euteleostomi</taxon>
        <taxon>Mammalia</taxon>
        <taxon>Eutheria</taxon>
        <taxon>Laurasiatheria</taxon>
        <taxon>Artiodactyla</taxon>
        <taxon>Ruminantia</taxon>
        <taxon>Pecora</taxon>
        <taxon>Moschidae</taxon>
        <taxon>Moschus</taxon>
    </lineage>
</organism>
<proteinExistence type="inferred from homology"/>
<dbReference type="PANTHER" id="PTHR47966">
    <property type="entry name" value="BETA-SITE APP-CLEAVING ENZYME, ISOFORM A-RELATED"/>
    <property type="match status" value="1"/>
</dbReference>
<dbReference type="FunFam" id="2.40.70.10:FF:000008">
    <property type="entry name" value="Cathepsin D"/>
    <property type="match status" value="1"/>
</dbReference>
<keyword evidence="4 7" id="KW-0732">Signal</keyword>
<evidence type="ECO:0000256" key="5">
    <source>
        <dbReference type="ARBA" id="ARBA00023157"/>
    </source>
</evidence>
<comment type="subcellular location">
    <subcellularLocation>
        <location evidence="1">Secreted</location>
        <location evidence="1">Extracellular space</location>
    </subcellularLocation>
</comment>
<dbReference type="GO" id="GO:0005576">
    <property type="term" value="C:extracellular region"/>
    <property type="evidence" value="ECO:0007669"/>
    <property type="project" value="UniProtKB-SubCell"/>
</dbReference>
<accession>A0A8C6DPS6</accession>
<feature type="signal peptide" evidence="7">
    <location>
        <begin position="1"/>
        <end position="15"/>
    </location>
</feature>
<evidence type="ECO:0000256" key="3">
    <source>
        <dbReference type="ARBA" id="ARBA00022525"/>
    </source>
</evidence>
<name>A0A8C6DPS6_MOSMO</name>
<protein>
    <recommendedName>
        <fullName evidence="8">Peptidase A1 domain-containing protein</fullName>
    </recommendedName>
</protein>